<comment type="caution">
    <text evidence="1">The sequence shown here is derived from an EMBL/GenBank/DDBJ whole genome shotgun (WGS) entry which is preliminary data.</text>
</comment>
<dbReference type="EMBL" id="JAHHIF010000057">
    <property type="protein sequence ID" value="MBW4548233.1"/>
    <property type="molecule type" value="Genomic_DNA"/>
</dbReference>
<sequence>MSIERDENREERIDMEIIVDAYNEEEQAMGWYYYLDNKLNFPFKAKWLTGGSTSKSEDVEVLKMSPEEACQREIFVEVLYKEGTAEDVFSVALSDIEPIEADDDTQEAVKDWHYWVGMGYEFGED</sequence>
<dbReference type="InterPro" id="IPR020994">
    <property type="entry name" value="Uncharacterised_Ca-bd_CcbP"/>
</dbReference>
<dbReference type="Proteomes" id="UP000753908">
    <property type="component" value="Unassembled WGS sequence"/>
</dbReference>
<evidence type="ECO:0000313" key="2">
    <source>
        <dbReference type="Proteomes" id="UP000753908"/>
    </source>
</evidence>
<organism evidence="1 2">
    <name type="scientific">Symplocastrum torsivum CPER-KK1</name>
    <dbReference type="NCBI Taxonomy" id="450513"/>
    <lineage>
        <taxon>Bacteria</taxon>
        <taxon>Bacillati</taxon>
        <taxon>Cyanobacteriota</taxon>
        <taxon>Cyanophyceae</taxon>
        <taxon>Oscillatoriophycideae</taxon>
        <taxon>Oscillatoriales</taxon>
        <taxon>Microcoleaceae</taxon>
        <taxon>Symplocastrum</taxon>
    </lineage>
</organism>
<accession>A0A951UCA6</accession>
<proteinExistence type="predicted"/>
<dbReference type="Gene3D" id="6.10.140.400">
    <property type="match status" value="2"/>
</dbReference>
<dbReference type="AlphaFoldDB" id="A0A951UCA6"/>
<name>A0A951UCA6_9CYAN</name>
<reference evidence="1" key="2">
    <citation type="journal article" date="2022" name="Microbiol. Resour. Announc.">
        <title>Metagenome Sequencing to Explore Phylogenomics of Terrestrial Cyanobacteria.</title>
        <authorList>
            <person name="Ward R.D."/>
            <person name="Stajich J.E."/>
            <person name="Johansen J.R."/>
            <person name="Huntemann M."/>
            <person name="Clum A."/>
            <person name="Foster B."/>
            <person name="Foster B."/>
            <person name="Roux S."/>
            <person name="Palaniappan K."/>
            <person name="Varghese N."/>
            <person name="Mukherjee S."/>
            <person name="Reddy T.B.K."/>
            <person name="Daum C."/>
            <person name="Copeland A."/>
            <person name="Chen I.A."/>
            <person name="Ivanova N.N."/>
            <person name="Kyrpides N.C."/>
            <person name="Shapiro N."/>
            <person name="Eloe-Fadrosh E.A."/>
            <person name="Pietrasiak N."/>
        </authorList>
    </citation>
    <scope>NUCLEOTIDE SEQUENCE</scope>
    <source>
        <strain evidence="1">CPER-KK1</strain>
    </source>
</reference>
<protein>
    <submittedName>
        <fullName evidence="1">Calcium-binding protein</fullName>
    </submittedName>
</protein>
<evidence type="ECO:0000313" key="1">
    <source>
        <dbReference type="EMBL" id="MBW4548233.1"/>
    </source>
</evidence>
<dbReference type="Pfam" id="PF11535">
    <property type="entry name" value="Calci_bind_CcbP"/>
    <property type="match status" value="1"/>
</dbReference>
<gene>
    <name evidence="1" type="ORF">KME25_27890</name>
</gene>
<reference evidence="1" key="1">
    <citation type="submission" date="2021-05" db="EMBL/GenBank/DDBJ databases">
        <authorList>
            <person name="Pietrasiak N."/>
            <person name="Ward R."/>
            <person name="Stajich J.E."/>
            <person name="Kurbessoian T."/>
        </authorList>
    </citation>
    <scope>NUCLEOTIDE SEQUENCE</scope>
    <source>
        <strain evidence="1">CPER-KK1</strain>
    </source>
</reference>